<organism evidence="2">
    <name type="scientific">Culex pipiens</name>
    <name type="common">House mosquito</name>
    <dbReference type="NCBI Taxonomy" id="7175"/>
    <lineage>
        <taxon>Eukaryota</taxon>
        <taxon>Metazoa</taxon>
        <taxon>Ecdysozoa</taxon>
        <taxon>Arthropoda</taxon>
        <taxon>Hexapoda</taxon>
        <taxon>Insecta</taxon>
        <taxon>Pterygota</taxon>
        <taxon>Neoptera</taxon>
        <taxon>Endopterygota</taxon>
        <taxon>Diptera</taxon>
        <taxon>Nematocera</taxon>
        <taxon>Culicoidea</taxon>
        <taxon>Culicidae</taxon>
        <taxon>Culicinae</taxon>
        <taxon>Culicini</taxon>
        <taxon>Culex</taxon>
        <taxon>Culex</taxon>
    </lineage>
</organism>
<feature type="compositionally biased region" description="Basic and acidic residues" evidence="1">
    <location>
        <begin position="220"/>
        <end position="231"/>
    </location>
</feature>
<protein>
    <submittedName>
        <fullName evidence="2">(northern house mosquito) hypothetical protein</fullName>
    </submittedName>
</protein>
<feature type="compositionally biased region" description="Basic and acidic residues" evidence="1">
    <location>
        <begin position="238"/>
        <end position="250"/>
    </location>
</feature>
<name>A0A8D8MLJ7_CULPI</name>
<dbReference type="EMBL" id="HBUE01207230">
    <property type="protein sequence ID" value="CAG6532673.1"/>
    <property type="molecule type" value="Transcribed_RNA"/>
</dbReference>
<evidence type="ECO:0000256" key="1">
    <source>
        <dbReference type="SAM" id="MobiDB-lite"/>
    </source>
</evidence>
<feature type="compositionally biased region" description="Basic and acidic residues" evidence="1">
    <location>
        <begin position="200"/>
        <end position="213"/>
    </location>
</feature>
<feature type="region of interest" description="Disordered" evidence="1">
    <location>
        <begin position="192"/>
        <end position="261"/>
    </location>
</feature>
<accession>A0A8D8MLJ7</accession>
<evidence type="ECO:0000313" key="2">
    <source>
        <dbReference type="EMBL" id="CAG6532673.1"/>
    </source>
</evidence>
<sequence>MVAPPESPGQADDADQVLRKLVAMHLLHVQLHLRLHRDVGQTVAVGPQAVLVRLPASIRDERHLVVLHDLDGLLLVPDGVPVCRRQAEGLLADVHPPHDHDPADGAELGVQPAPGGIAGAARPRLCRHLPGGRQDHQVRPVSKGVRHHLRRVHGGVDRDAARPLPAHHLQHVGGSAEHTADVPRVLHLQHAADSAAGAAHRVDLPDHPDRDQGDQVGTDGGRRPVELERRTVGQLGERAPDRGLQRRNPKEAAGGDNAIPE</sequence>
<reference evidence="2" key="1">
    <citation type="submission" date="2021-05" db="EMBL/GenBank/DDBJ databases">
        <authorList>
            <person name="Alioto T."/>
            <person name="Alioto T."/>
            <person name="Gomez Garrido J."/>
        </authorList>
    </citation>
    <scope>NUCLEOTIDE SEQUENCE</scope>
</reference>
<dbReference type="AlphaFoldDB" id="A0A8D8MLJ7"/>
<proteinExistence type="predicted"/>
<dbReference type="EMBL" id="HBUE01313538">
    <property type="protein sequence ID" value="CAG6584545.1"/>
    <property type="molecule type" value="Transcribed_RNA"/>
</dbReference>